<evidence type="ECO:0000313" key="1">
    <source>
        <dbReference type="EMBL" id="CBX27118.1"/>
    </source>
</evidence>
<reference evidence="1" key="1">
    <citation type="journal article" date="2011" name="Environ. Microbiol.">
        <title>Genomic insights into the metabolic potential of the polycyclic aromatic hydrocarbon degrading sulfate-reducing Deltaproteobacterium N47.</title>
        <authorList>
            <person name="Bergmann F."/>
            <person name="Selesi D."/>
            <person name="Weinmaier T."/>
            <person name="Tischler P."/>
            <person name="Rattei T."/>
            <person name="Meckenstock R.U."/>
        </authorList>
    </citation>
    <scope>NUCLEOTIDE SEQUENCE</scope>
</reference>
<organism evidence="1">
    <name type="scientific">uncultured Desulfobacterium sp</name>
    <dbReference type="NCBI Taxonomy" id="201089"/>
    <lineage>
        <taxon>Bacteria</taxon>
        <taxon>Pseudomonadati</taxon>
        <taxon>Thermodesulfobacteriota</taxon>
        <taxon>Desulfobacteria</taxon>
        <taxon>Desulfobacterales</taxon>
        <taxon>Desulfobacteriaceae</taxon>
        <taxon>Desulfobacterium</taxon>
        <taxon>environmental samples</taxon>
    </lineage>
</organism>
<sequence length="38" mass="4283">MIALKVILCLKKLIILINEAETVCLILSMDIKLLFPVN</sequence>
<dbReference type="EMBL" id="FR695864">
    <property type="protein sequence ID" value="CBX27118.1"/>
    <property type="molecule type" value="Genomic_DNA"/>
</dbReference>
<accession>E1Y974</accession>
<dbReference type="AlphaFoldDB" id="E1Y974"/>
<name>E1Y974_9BACT</name>
<gene>
    <name evidence="1" type="ORF">N47_A11470</name>
</gene>
<proteinExistence type="predicted"/>
<protein>
    <submittedName>
        <fullName evidence="1">Uncharacterized protein</fullName>
    </submittedName>
</protein>